<accession>A0A239LFB2</accession>
<gene>
    <name evidence="4" type="ORF">SAMN05216252_11996</name>
</gene>
<sequence length="248" mass="25081">MRLFNRRIHVRKSAAAAAVLALAFAGPVYGAEPVPGSGQGGTPGPSAPAGVKVNTELPTRISVDNKTEKTSITARVVNKGDKESPDLRLLVVGFDALEVTAVEGCDPIPEGKLPDGSNSGFSCAVGKLAAGKSRNYTVSATYDLQGKGKICLPVMLGDTGTLLWQQGPVPFGTGKPTPNAPDTPLLLGTDNVPFGPDTSASASPSAPGTLPDTGATGRTAVLLLGGGLLLAAGGAGLWLTRRGPAPRH</sequence>
<evidence type="ECO:0000256" key="2">
    <source>
        <dbReference type="SAM" id="Phobius"/>
    </source>
</evidence>
<dbReference type="RefSeq" id="WP_245939093.1">
    <property type="nucleotide sequence ID" value="NZ_FZOF01000019.1"/>
</dbReference>
<dbReference type="EMBL" id="FZOF01000019">
    <property type="protein sequence ID" value="SNT28608.1"/>
    <property type="molecule type" value="Genomic_DNA"/>
</dbReference>
<organism evidence="4 5">
    <name type="scientific">Actinacidiphila glaucinigra</name>
    <dbReference type="NCBI Taxonomy" id="235986"/>
    <lineage>
        <taxon>Bacteria</taxon>
        <taxon>Bacillati</taxon>
        <taxon>Actinomycetota</taxon>
        <taxon>Actinomycetes</taxon>
        <taxon>Kitasatosporales</taxon>
        <taxon>Streptomycetaceae</taxon>
        <taxon>Actinacidiphila</taxon>
    </lineage>
</organism>
<reference evidence="4 5" key="1">
    <citation type="submission" date="2017-06" db="EMBL/GenBank/DDBJ databases">
        <authorList>
            <person name="Kim H.J."/>
            <person name="Triplett B.A."/>
        </authorList>
    </citation>
    <scope>NUCLEOTIDE SEQUENCE [LARGE SCALE GENOMIC DNA]</scope>
    <source>
        <strain evidence="4 5">CGMCC 4.1858</strain>
    </source>
</reference>
<evidence type="ECO:0000256" key="3">
    <source>
        <dbReference type="SAM" id="SignalP"/>
    </source>
</evidence>
<keyword evidence="2" id="KW-0472">Membrane</keyword>
<name>A0A239LFB2_9ACTN</name>
<keyword evidence="2" id="KW-0812">Transmembrane</keyword>
<dbReference type="AlphaFoldDB" id="A0A239LFB2"/>
<keyword evidence="2" id="KW-1133">Transmembrane helix</keyword>
<feature type="transmembrane region" description="Helical" evidence="2">
    <location>
        <begin position="220"/>
        <end position="239"/>
    </location>
</feature>
<evidence type="ECO:0008006" key="6">
    <source>
        <dbReference type="Google" id="ProtNLM"/>
    </source>
</evidence>
<evidence type="ECO:0000313" key="5">
    <source>
        <dbReference type="Proteomes" id="UP000198280"/>
    </source>
</evidence>
<dbReference type="Proteomes" id="UP000198280">
    <property type="component" value="Unassembled WGS sequence"/>
</dbReference>
<evidence type="ECO:0000313" key="4">
    <source>
        <dbReference type="EMBL" id="SNT28608.1"/>
    </source>
</evidence>
<proteinExistence type="predicted"/>
<feature type="signal peptide" evidence="3">
    <location>
        <begin position="1"/>
        <end position="30"/>
    </location>
</feature>
<feature type="chain" id="PRO_5012669900" description="LPXTG-motif cell wall anchor domain-containing protein" evidence="3">
    <location>
        <begin position="31"/>
        <end position="248"/>
    </location>
</feature>
<feature type="compositionally biased region" description="Low complexity" evidence="1">
    <location>
        <begin position="199"/>
        <end position="213"/>
    </location>
</feature>
<evidence type="ECO:0000256" key="1">
    <source>
        <dbReference type="SAM" id="MobiDB-lite"/>
    </source>
</evidence>
<keyword evidence="5" id="KW-1185">Reference proteome</keyword>
<keyword evidence="3" id="KW-0732">Signal</keyword>
<protein>
    <recommendedName>
        <fullName evidence="6">LPXTG-motif cell wall anchor domain-containing protein</fullName>
    </recommendedName>
</protein>
<feature type="region of interest" description="Disordered" evidence="1">
    <location>
        <begin position="173"/>
        <end position="213"/>
    </location>
</feature>